<evidence type="ECO:0000256" key="1">
    <source>
        <dbReference type="SAM" id="Phobius"/>
    </source>
</evidence>
<evidence type="ECO:0000313" key="2">
    <source>
        <dbReference type="Proteomes" id="UP000095281"/>
    </source>
</evidence>
<keyword evidence="1" id="KW-1133">Transmembrane helix</keyword>
<evidence type="ECO:0000313" key="3">
    <source>
        <dbReference type="WBParaSite" id="MhA1_Contig478.frz3.gene16"/>
    </source>
</evidence>
<keyword evidence="1" id="KW-0472">Membrane</keyword>
<accession>A0A1I8BSA4</accession>
<feature type="transmembrane region" description="Helical" evidence="1">
    <location>
        <begin position="6"/>
        <end position="23"/>
    </location>
</feature>
<protein>
    <submittedName>
        <fullName evidence="3">DUF148 domain-containing protein</fullName>
    </submittedName>
</protein>
<dbReference type="Proteomes" id="UP000095281">
    <property type="component" value="Unplaced"/>
</dbReference>
<organism evidence="2 3">
    <name type="scientific">Meloidogyne hapla</name>
    <name type="common">Root-knot nematode worm</name>
    <dbReference type="NCBI Taxonomy" id="6305"/>
    <lineage>
        <taxon>Eukaryota</taxon>
        <taxon>Metazoa</taxon>
        <taxon>Ecdysozoa</taxon>
        <taxon>Nematoda</taxon>
        <taxon>Chromadorea</taxon>
        <taxon>Rhabditida</taxon>
        <taxon>Tylenchina</taxon>
        <taxon>Tylenchomorpha</taxon>
        <taxon>Tylenchoidea</taxon>
        <taxon>Meloidogynidae</taxon>
        <taxon>Meloidogyninae</taxon>
        <taxon>Meloidogyne</taxon>
    </lineage>
</organism>
<name>A0A1I8BSA4_MELHA</name>
<keyword evidence="2" id="KW-1185">Reference proteome</keyword>
<dbReference type="WBParaSite" id="MhA1_Contig478.frz3.gene16">
    <property type="protein sequence ID" value="MhA1_Contig478.frz3.gene16"/>
    <property type="gene ID" value="MhA1_Contig478.frz3.gene16"/>
</dbReference>
<sequence>MKKVFIYLIITTNAFFIFGLTPYDKKEIKQPKLGKEAEALLNEESKRYEEDNTVKDRQIVTTLNEPNDFILQKDIKLDDPKFYYPDEKVSHYTFNLNVKVSRILEADKKLEKLAQNSLNFYQLLYSLEKVLLEEKYNDKLKLINEAIDEGIMNVLYAKEFCSSIDDLYNNEDDKITIKKFCQVYVEIHLNEIFEKTGI</sequence>
<keyword evidence="1" id="KW-0812">Transmembrane</keyword>
<dbReference type="AlphaFoldDB" id="A0A1I8BSA4"/>
<proteinExistence type="predicted"/>
<reference evidence="3" key="1">
    <citation type="submission" date="2016-11" db="UniProtKB">
        <authorList>
            <consortium name="WormBaseParasite"/>
        </authorList>
    </citation>
    <scope>IDENTIFICATION</scope>
</reference>